<dbReference type="AlphaFoldDB" id="A0A2N3LRU4"/>
<keyword evidence="3" id="KW-1185">Reference proteome</keyword>
<name>A0A2N3LRU4_9HYPH</name>
<organism evidence="2 3">
    <name type="scientific">Pleomorphomonas diazotrophica</name>
    <dbReference type="NCBI Taxonomy" id="1166257"/>
    <lineage>
        <taxon>Bacteria</taxon>
        <taxon>Pseudomonadati</taxon>
        <taxon>Pseudomonadota</taxon>
        <taxon>Alphaproteobacteria</taxon>
        <taxon>Hyphomicrobiales</taxon>
        <taxon>Pleomorphomonadaceae</taxon>
        <taxon>Pleomorphomonas</taxon>
    </lineage>
</organism>
<keyword evidence="1" id="KW-1133">Transmembrane helix</keyword>
<dbReference type="OrthoDB" id="8402446at2"/>
<protein>
    <submittedName>
        <fullName evidence="2">Uncharacterized protein</fullName>
    </submittedName>
</protein>
<feature type="transmembrane region" description="Helical" evidence="1">
    <location>
        <begin position="17"/>
        <end position="34"/>
    </location>
</feature>
<reference evidence="2 3" key="1">
    <citation type="submission" date="2017-12" db="EMBL/GenBank/DDBJ databases">
        <title>Anaerobic carbon monoxide metabolism by Pleomorphomonas carboxyditropha sp. nov., a new mesophilic hydrogenogenic carboxidotroph.</title>
        <authorList>
            <person name="Esquivel-Elizondo S."/>
            <person name="Krajmalnik-Brown R."/>
        </authorList>
    </citation>
    <scope>NUCLEOTIDE SEQUENCE [LARGE SCALE GENOMIC DNA]</scope>
    <source>
        <strain evidence="2 3">R5-392</strain>
    </source>
</reference>
<gene>
    <name evidence="2" type="ORF">CXZ10_20310</name>
</gene>
<keyword evidence="1" id="KW-0472">Membrane</keyword>
<keyword evidence="1" id="KW-0812">Transmembrane</keyword>
<evidence type="ECO:0000256" key="1">
    <source>
        <dbReference type="SAM" id="Phobius"/>
    </source>
</evidence>
<evidence type="ECO:0000313" key="2">
    <source>
        <dbReference type="EMBL" id="PKR87392.1"/>
    </source>
</evidence>
<evidence type="ECO:0000313" key="3">
    <source>
        <dbReference type="Proteomes" id="UP000233491"/>
    </source>
</evidence>
<dbReference type="RefSeq" id="WP_101291203.1">
    <property type="nucleotide sequence ID" value="NZ_FOUQ01000010.1"/>
</dbReference>
<feature type="transmembrane region" description="Helical" evidence="1">
    <location>
        <begin position="92"/>
        <end position="110"/>
    </location>
</feature>
<dbReference type="EMBL" id="PJNW01000019">
    <property type="protein sequence ID" value="PKR87392.1"/>
    <property type="molecule type" value="Genomic_DNA"/>
</dbReference>
<comment type="caution">
    <text evidence="2">The sequence shown here is derived from an EMBL/GenBank/DDBJ whole genome shotgun (WGS) entry which is preliminary data.</text>
</comment>
<feature type="transmembrane region" description="Helical" evidence="1">
    <location>
        <begin position="54"/>
        <end position="71"/>
    </location>
</feature>
<sequence length="199" mass="22389">MTDLPASEAKRRLSPKWVLSVFGMLTAFGLLAMFEFLSGRPFLPSPAWVAYARGPAWIAGLASFACMLWVFRRYDKKNVFHFRDEVVEIGHLFGSLILLALYFGFGYMAAQKIPPMFDAILTGHRVEMTLTVEYTMPWESKYCGREVTFVELPLGASSICGVRKDLLDTFKPGSKIVVSGRGTAWGVFADRLRLVEDEE</sequence>
<dbReference type="Proteomes" id="UP000233491">
    <property type="component" value="Unassembled WGS sequence"/>
</dbReference>
<proteinExistence type="predicted"/>
<accession>A0A2N3LRU4</accession>